<sequence>MSYVITTCTANGSQRTYAGTGSPDAALAALPEDEPMSITVLVSP</sequence>
<keyword evidence="2" id="KW-1185">Reference proteome</keyword>
<dbReference type="STRING" id="1747903.ASR47_100554"/>
<proteinExistence type="predicted"/>
<comment type="caution">
    <text evidence="1">The sequence shown here is derived from an EMBL/GenBank/DDBJ whole genome shotgun (WGS) entry which is preliminary data.</text>
</comment>
<protein>
    <submittedName>
        <fullName evidence="1">Uncharacterized protein</fullName>
    </submittedName>
</protein>
<reference evidence="1 2" key="1">
    <citation type="submission" date="2016-04" db="EMBL/GenBank/DDBJ databases">
        <title>Draft genome sequence of Janthinobacterium psychrotolerans sp. nov., isolated from freshwater sediments in Denmark.</title>
        <authorList>
            <person name="Gong X."/>
            <person name="Skrivergaard S."/>
            <person name="Korsgaard B.S."/>
            <person name="Schreiber L."/>
            <person name="Marshall I.P."/>
            <person name="Finster K."/>
            <person name="Schramm A."/>
        </authorList>
    </citation>
    <scope>NUCLEOTIDE SEQUENCE [LARGE SCALE GENOMIC DNA]</scope>
    <source>
        <strain evidence="1 2">S3-2</strain>
    </source>
</reference>
<name>A0A1A7BWY1_9BURK</name>
<evidence type="ECO:0000313" key="1">
    <source>
        <dbReference type="EMBL" id="OBV38101.1"/>
    </source>
</evidence>
<dbReference type="Proteomes" id="UP000092713">
    <property type="component" value="Unassembled WGS sequence"/>
</dbReference>
<evidence type="ECO:0000313" key="2">
    <source>
        <dbReference type="Proteomes" id="UP000092713"/>
    </source>
</evidence>
<gene>
    <name evidence="1" type="ORF">ASR47_100554</name>
</gene>
<accession>A0A1A7BWY1</accession>
<organism evidence="1 2">
    <name type="scientific">Janthinobacterium psychrotolerans</name>
    <dbReference type="NCBI Taxonomy" id="1747903"/>
    <lineage>
        <taxon>Bacteria</taxon>
        <taxon>Pseudomonadati</taxon>
        <taxon>Pseudomonadota</taxon>
        <taxon>Betaproteobacteria</taxon>
        <taxon>Burkholderiales</taxon>
        <taxon>Oxalobacteraceae</taxon>
        <taxon>Janthinobacterium</taxon>
    </lineage>
</organism>
<dbReference type="AlphaFoldDB" id="A0A1A7BWY1"/>
<dbReference type="EMBL" id="LOCQ01000058">
    <property type="protein sequence ID" value="OBV38101.1"/>
    <property type="molecule type" value="Genomic_DNA"/>
</dbReference>
<dbReference type="RefSeq" id="WP_281218451.1">
    <property type="nucleotide sequence ID" value="NZ_LOCQ01000058.1"/>
</dbReference>